<dbReference type="InterPro" id="IPR000182">
    <property type="entry name" value="GNAT_dom"/>
</dbReference>
<keyword evidence="1" id="KW-0012">Acyltransferase</keyword>
<dbReference type="GO" id="GO:0016747">
    <property type="term" value="F:acyltransferase activity, transferring groups other than amino-acyl groups"/>
    <property type="evidence" value="ECO:0007669"/>
    <property type="project" value="InterPro"/>
</dbReference>
<dbReference type="AlphaFoldDB" id="A0A5B9DC16"/>
<evidence type="ECO:0000313" key="1">
    <source>
        <dbReference type="EMBL" id="QEE16535.2"/>
    </source>
</evidence>
<keyword evidence="2" id="KW-1185">Reference proteome</keyword>
<reference evidence="1 2" key="2">
    <citation type="journal article" date="2024" name="Int. J. Syst. Evol. Microbiol.">
        <title>Promethearchaeum syntrophicum gen. nov., sp. nov., an anaerobic, obligately syntrophic archaeon, the first isolate of the lineage 'Asgard' archaea, and proposal of the new archaeal phylum Promethearchaeota phyl. nov. and kingdom Promethearchaeati regn. nov.</title>
        <authorList>
            <person name="Imachi H."/>
            <person name="Nobu M.K."/>
            <person name="Kato S."/>
            <person name="Takaki Y."/>
            <person name="Miyazaki M."/>
            <person name="Miyata M."/>
            <person name="Ogawara M."/>
            <person name="Saito Y."/>
            <person name="Sakai S."/>
            <person name="Tahara Y.O."/>
            <person name="Takano Y."/>
            <person name="Tasumi E."/>
            <person name="Uematsu K."/>
            <person name="Yoshimura T."/>
            <person name="Itoh T."/>
            <person name="Ohkuma M."/>
            <person name="Takai K."/>
        </authorList>
    </citation>
    <scope>NUCLEOTIDE SEQUENCE [LARGE SCALE GENOMIC DNA]</scope>
    <source>
        <strain evidence="1 2">MK-D1</strain>
    </source>
</reference>
<evidence type="ECO:0000313" key="2">
    <source>
        <dbReference type="Proteomes" id="UP000321408"/>
    </source>
</evidence>
<dbReference type="Proteomes" id="UP000321408">
    <property type="component" value="Chromosome"/>
</dbReference>
<proteinExistence type="predicted"/>
<sequence length="253" mass="29738">MAKKKKNTAGKVDEHYWDSMDLLSDNDREEYYSSKSTSSKATTMKNEALHDEKSEFQGKLRKIFFPEEYKTPQKEEYEPKDYVYIQMKLNIENLPKEFLKELDEFRVSGISIRECDEDCLPIFVKLYNRSFMLGSDPYSPATEEQFRVILKDETTVVLIGSKSGEDVGFIIIDIFSENESDERDIGVIAGLGTDPRWQRQGIGRYLGIASWDYFRKKFNLKELRCEVYEKNLPSYNLIKSLHFEEYGKKSYKF</sequence>
<dbReference type="InterPro" id="IPR016181">
    <property type="entry name" value="Acyl_CoA_acyltransferase"/>
</dbReference>
<dbReference type="Gene3D" id="3.40.630.30">
    <property type="match status" value="1"/>
</dbReference>
<dbReference type="EMBL" id="CP042905">
    <property type="protein sequence ID" value="QEE16535.2"/>
    <property type="molecule type" value="Genomic_DNA"/>
</dbReference>
<protein>
    <submittedName>
        <fullName evidence="1">GNAT family N-acetyltransferase</fullName>
        <ecNumber evidence="1">2.3.1.-</ecNumber>
    </submittedName>
</protein>
<dbReference type="EC" id="2.3.1.-" evidence="1"/>
<dbReference type="Pfam" id="PF00583">
    <property type="entry name" value="Acetyltransf_1"/>
    <property type="match status" value="1"/>
</dbReference>
<accession>A0A5B9DC16</accession>
<dbReference type="SUPFAM" id="SSF55729">
    <property type="entry name" value="Acyl-CoA N-acyltransferases (Nat)"/>
    <property type="match status" value="1"/>
</dbReference>
<organism evidence="1 2">
    <name type="scientific">Promethearchaeum syntrophicum</name>
    <dbReference type="NCBI Taxonomy" id="2594042"/>
    <lineage>
        <taxon>Archaea</taxon>
        <taxon>Promethearchaeati</taxon>
        <taxon>Promethearchaeota</taxon>
        <taxon>Promethearchaeia</taxon>
        <taxon>Promethearchaeales</taxon>
        <taxon>Promethearchaeaceae</taxon>
        <taxon>Promethearchaeum</taxon>
    </lineage>
</organism>
<dbReference type="CDD" id="cd04301">
    <property type="entry name" value="NAT_SF"/>
    <property type="match status" value="1"/>
</dbReference>
<name>A0A5B9DC16_9ARCH</name>
<gene>
    <name evidence="1" type="ORF">DSAG12_02365</name>
</gene>
<dbReference type="KEGG" id="psyt:DSAG12_02365"/>
<dbReference type="PROSITE" id="PS51186">
    <property type="entry name" value="GNAT"/>
    <property type="match status" value="1"/>
</dbReference>
<reference evidence="1 2" key="1">
    <citation type="journal article" date="2020" name="Nature">
        <title>Isolation of an archaeon at the prokaryote-eukaryote interface.</title>
        <authorList>
            <person name="Imachi H."/>
            <person name="Nobu M.K."/>
            <person name="Nakahara N."/>
            <person name="Morono Y."/>
            <person name="Ogawara M."/>
            <person name="Takaki Y."/>
            <person name="Takano Y."/>
            <person name="Uematsu K."/>
            <person name="Ikuta T."/>
            <person name="Ito M."/>
            <person name="Matsui Y."/>
            <person name="Miyazaki M."/>
            <person name="Murata K."/>
            <person name="Saito Y."/>
            <person name="Sakai S."/>
            <person name="Song C."/>
            <person name="Tasumi E."/>
            <person name="Yamanaka Y."/>
            <person name="Yamaguchi T."/>
            <person name="Kamagata Y."/>
            <person name="Tamaki H."/>
            <person name="Takai K."/>
        </authorList>
    </citation>
    <scope>NUCLEOTIDE SEQUENCE [LARGE SCALE GENOMIC DNA]</scope>
    <source>
        <strain evidence="1 2">MK-D1</strain>
    </source>
</reference>
<keyword evidence="1" id="KW-0808">Transferase</keyword>